<evidence type="ECO:0000313" key="2">
    <source>
        <dbReference type="EMBL" id="OCT80738.1"/>
    </source>
</evidence>
<organism evidence="2 3">
    <name type="scientific">Xenopus laevis</name>
    <name type="common">African clawed frog</name>
    <dbReference type="NCBI Taxonomy" id="8355"/>
    <lineage>
        <taxon>Eukaryota</taxon>
        <taxon>Metazoa</taxon>
        <taxon>Chordata</taxon>
        <taxon>Craniata</taxon>
        <taxon>Vertebrata</taxon>
        <taxon>Euteleostomi</taxon>
        <taxon>Amphibia</taxon>
        <taxon>Batrachia</taxon>
        <taxon>Anura</taxon>
        <taxon>Pipoidea</taxon>
        <taxon>Pipidae</taxon>
        <taxon>Xenopodinae</taxon>
        <taxon>Xenopus</taxon>
        <taxon>Xenopus</taxon>
    </lineage>
</organism>
<keyword evidence="1" id="KW-1133">Transmembrane helix</keyword>
<evidence type="ECO:0000313" key="3">
    <source>
        <dbReference type="Proteomes" id="UP000694892"/>
    </source>
</evidence>
<keyword evidence="1" id="KW-0472">Membrane</keyword>
<feature type="transmembrane region" description="Helical" evidence="1">
    <location>
        <begin position="33"/>
        <end position="55"/>
    </location>
</feature>
<evidence type="ECO:0000256" key="1">
    <source>
        <dbReference type="SAM" id="Phobius"/>
    </source>
</evidence>
<dbReference type="Proteomes" id="UP000694892">
    <property type="component" value="Chromosome 5L"/>
</dbReference>
<dbReference type="AlphaFoldDB" id="A0A974CVP4"/>
<feature type="transmembrane region" description="Helical" evidence="1">
    <location>
        <begin position="7"/>
        <end position="27"/>
    </location>
</feature>
<sequence length="98" mass="11151">MKQITVMDILGVSVLCGPLYQILVWNPSSPLSFIFWILTPVILRCRVNIFTHFYFSKTMKILLYVLASHGTDDGDYPKESIIIGKSVLICLNTIYLLP</sequence>
<protein>
    <submittedName>
        <fullName evidence="2">Uncharacterized protein</fullName>
    </submittedName>
</protein>
<keyword evidence="1" id="KW-0812">Transmembrane</keyword>
<dbReference type="EMBL" id="CM004474">
    <property type="protein sequence ID" value="OCT80738.1"/>
    <property type="molecule type" value="Genomic_DNA"/>
</dbReference>
<proteinExistence type="predicted"/>
<accession>A0A974CVP4</accession>
<name>A0A974CVP4_XENLA</name>
<reference evidence="3" key="1">
    <citation type="journal article" date="2016" name="Nature">
        <title>Genome evolution in the allotetraploid frog Xenopus laevis.</title>
        <authorList>
            <person name="Session A.M."/>
            <person name="Uno Y."/>
            <person name="Kwon T."/>
            <person name="Chapman J.A."/>
            <person name="Toyoda A."/>
            <person name="Takahashi S."/>
            <person name="Fukui A."/>
            <person name="Hikosaka A."/>
            <person name="Suzuki A."/>
            <person name="Kondo M."/>
            <person name="van Heeringen S.J."/>
            <person name="Quigley I."/>
            <person name="Heinz S."/>
            <person name="Ogino H."/>
            <person name="Ochi H."/>
            <person name="Hellsten U."/>
            <person name="Lyons J.B."/>
            <person name="Simakov O."/>
            <person name="Putnam N."/>
            <person name="Stites J."/>
            <person name="Kuroki Y."/>
            <person name="Tanaka T."/>
            <person name="Michiue T."/>
            <person name="Watanabe M."/>
            <person name="Bogdanovic O."/>
            <person name="Lister R."/>
            <person name="Georgiou G."/>
            <person name="Paranjpe S.S."/>
            <person name="van Kruijsbergen I."/>
            <person name="Shu S."/>
            <person name="Carlson J."/>
            <person name="Kinoshita T."/>
            <person name="Ohta Y."/>
            <person name="Mawaribuchi S."/>
            <person name="Jenkins J."/>
            <person name="Grimwood J."/>
            <person name="Schmutz J."/>
            <person name="Mitros T."/>
            <person name="Mozaffari S.V."/>
            <person name="Suzuki Y."/>
            <person name="Haramoto Y."/>
            <person name="Yamamoto T.S."/>
            <person name="Takagi C."/>
            <person name="Heald R."/>
            <person name="Miller K."/>
            <person name="Haudenschild C."/>
            <person name="Kitzman J."/>
            <person name="Nakayama T."/>
            <person name="Izutsu Y."/>
            <person name="Robert J."/>
            <person name="Fortriede J."/>
            <person name="Burns K."/>
            <person name="Lotay V."/>
            <person name="Karimi K."/>
            <person name="Yasuoka Y."/>
            <person name="Dichmann D.S."/>
            <person name="Flajnik M.F."/>
            <person name="Houston D.W."/>
            <person name="Shendure J."/>
            <person name="DuPasquier L."/>
            <person name="Vize P.D."/>
            <person name="Zorn A.M."/>
            <person name="Ito M."/>
            <person name="Marcotte E.M."/>
            <person name="Wallingford J.B."/>
            <person name="Ito Y."/>
            <person name="Asashima M."/>
            <person name="Ueno N."/>
            <person name="Matsuda Y."/>
            <person name="Veenstra G.J."/>
            <person name="Fujiyama A."/>
            <person name="Harland R.M."/>
            <person name="Taira M."/>
            <person name="Rokhsar D.S."/>
        </authorList>
    </citation>
    <scope>NUCLEOTIDE SEQUENCE [LARGE SCALE GENOMIC DNA]</scope>
    <source>
        <strain evidence="3">J</strain>
    </source>
</reference>
<gene>
    <name evidence="2" type="ORF">XELAEV_18027552mg</name>
</gene>